<dbReference type="Pfam" id="PF00126">
    <property type="entry name" value="HTH_1"/>
    <property type="match status" value="1"/>
</dbReference>
<reference evidence="6 7" key="1">
    <citation type="submission" date="2020-02" db="EMBL/GenBank/DDBJ databases">
        <title>Acidophilic actinobacteria isolated from forest soil.</title>
        <authorList>
            <person name="Golinska P."/>
        </authorList>
    </citation>
    <scope>NUCLEOTIDE SEQUENCE [LARGE SCALE GENOMIC DNA]</scope>
    <source>
        <strain evidence="6 7">NL8</strain>
    </source>
</reference>
<dbReference type="Gene3D" id="1.10.10.10">
    <property type="entry name" value="Winged helix-like DNA-binding domain superfamily/Winged helix DNA-binding domain"/>
    <property type="match status" value="1"/>
</dbReference>
<sequence length="297" mass="31268">MDTALLEVFLEVARRESFTAAAGSLGYTQSAISRQIAALEASVGAPLFDRLPRGVRLTEEGRALVPHATAVVGRLRAAVADVRAVGTLGGGRLRLGAIPTADMVLMPRAIAAFRQAYPAVIVTHAEGLTRRLVADLREGDLDLAVIGTASPEPVFEGVRLRRLMDDALAVALPRGHRLADREMLSLADLEGENWIAGQPRSQDTLIASVQSGEFQPGIPFVVLEWSAKQGFVAAGLGITLIPALGAETVRPDVAVVALDPREVAPRSVFVATPEGVADSAPVTAFMELLKPGPAPAR</sequence>
<dbReference type="RefSeq" id="WP_212017446.1">
    <property type="nucleotide sequence ID" value="NZ_JAAFYZ010000173.1"/>
</dbReference>
<dbReference type="InterPro" id="IPR036388">
    <property type="entry name" value="WH-like_DNA-bd_sf"/>
</dbReference>
<protein>
    <submittedName>
        <fullName evidence="6">LysR family transcriptional regulator</fullName>
    </submittedName>
</protein>
<dbReference type="InterPro" id="IPR005119">
    <property type="entry name" value="LysR_subst-bd"/>
</dbReference>
<dbReference type="Proteomes" id="UP000730482">
    <property type="component" value="Unassembled WGS sequence"/>
</dbReference>
<dbReference type="PANTHER" id="PTHR30346">
    <property type="entry name" value="TRANSCRIPTIONAL DUAL REGULATOR HCAR-RELATED"/>
    <property type="match status" value="1"/>
</dbReference>
<evidence type="ECO:0000313" key="6">
    <source>
        <dbReference type="EMBL" id="MBS2552142.1"/>
    </source>
</evidence>
<gene>
    <name evidence="6" type="ORF">KGQ19_35330</name>
</gene>
<accession>A0ABS5L1D4</accession>
<evidence type="ECO:0000313" key="7">
    <source>
        <dbReference type="Proteomes" id="UP000730482"/>
    </source>
</evidence>
<dbReference type="EMBL" id="JAAFYZ010000173">
    <property type="protein sequence ID" value="MBS2552142.1"/>
    <property type="molecule type" value="Genomic_DNA"/>
</dbReference>
<dbReference type="PANTHER" id="PTHR30346:SF29">
    <property type="entry name" value="LYSR SUBSTRATE-BINDING"/>
    <property type="match status" value="1"/>
</dbReference>
<dbReference type="CDD" id="cd08423">
    <property type="entry name" value="PBP2_LTTR_like_6"/>
    <property type="match status" value="1"/>
</dbReference>
<dbReference type="Pfam" id="PF03466">
    <property type="entry name" value="LysR_substrate"/>
    <property type="match status" value="1"/>
</dbReference>
<dbReference type="SUPFAM" id="SSF46785">
    <property type="entry name" value="Winged helix' DNA-binding domain"/>
    <property type="match status" value="1"/>
</dbReference>
<evidence type="ECO:0000256" key="4">
    <source>
        <dbReference type="ARBA" id="ARBA00023163"/>
    </source>
</evidence>
<dbReference type="InterPro" id="IPR036390">
    <property type="entry name" value="WH_DNA-bd_sf"/>
</dbReference>
<dbReference type="SUPFAM" id="SSF53850">
    <property type="entry name" value="Periplasmic binding protein-like II"/>
    <property type="match status" value="1"/>
</dbReference>
<keyword evidence="7" id="KW-1185">Reference proteome</keyword>
<organism evidence="6 7">
    <name type="scientific">Catenulispora pinistramenti</name>
    <dbReference type="NCBI Taxonomy" id="2705254"/>
    <lineage>
        <taxon>Bacteria</taxon>
        <taxon>Bacillati</taxon>
        <taxon>Actinomycetota</taxon>
        <taxon>Actinomycetes</taxon>
        <taxon>Catenulisporales</taxon>
        <taxon>Catenulisporaceae</taxon>
        <taxon>Catenulispora</taxon>
    </lineage>
</organism>
<keyword evidence="3" id="KW-0238">DNA-binding</keyword>
<dbReference type="Gene3D" id="3.40.190.10">
    <property type="entry name" value="Periplasmic binding protein-like II"/>
    <property type="match status" value="2"/>
</dbReference>
<evidence type="ECO:0000256" key="2">
    <source>
        <dbReference type="ARBA" id="ARBA00023015"/>
    </source>
</evidence>
<proteinExistence type="inferred from homology"/>
<comment type="similarity">
    <text evidence="1">Belongs to the LysR transcriptional regulatory family.</text>
</comment>
<dbReference type="PRINTS" id="PR00039">
    <property type="entry name" value="HTHLYSR"/>
</dbReference>
<keyword evidence="2" id="KW-0805">Transcription regulation</keyword>
<dbReference type="PROSITE" id="PS50931">
    <property type="entry name" value="HTH_LYSR"/>
    <property type="match status" value="1"/>
</dbReference>
<evidence type="ECO:0000256" key="1">
    <source>
        <dbReference type="ARBA" id="ARBA00009437"/>
    </source>
</evidence>
<comment type="caution">
    <text evidence="6">The sequence shown here is derived from an EMBL/GenBank/DDBJ whole genome shotgun (WGS) entry which is preliminary data.</text>
</comment>
<feature type="domain" description="HTH lysR-type" evidence="5">
    <location>
        <begin position="1"/>
        <end position="58"/>
    </location>
</feature>
<evidence type="ECO:0000259" key="5">
    <source>
        <dbReference type="PROSITE" id="PS50931"/>
    </source>
</evidence>
<evidence type="ECO:0000256" key="3">
    <source>
        <dbReference type="ARBA" id="ARBA00023125"/>
    </source>
</evidence>
<dbReference type="InterPro" id="IPR000847">
    <property type="entry name" value="LysR_HTH_N"/>
</dbReference>
<keyword evidence="4" id="KW-0804">Transcription</keyword>
<name>A0ABS5L1D4_9ACTN</name>